<comment type="similarity">
    <text evidence="2">Belongs to the AB hydrolase superfamily. FUS2 hydrolase family.</text>
</comment>
<evidence type="ECO:0000256" key="1">
    <source>
        <dbReference type="ARBA" id="ARBA00022801"/>
    </source>
</evidence>
<dbReference type="GO" id="GO:0016787">
    <property type="term" value="F:hydrolase activity"/>
    <property type="evidence" value="ECO:0007669"/>
    <property type="project" value="UniProtKB-KW"/>
</dbReference>
<keyword evidence="6" id="KW-1185">Reference proteome</keyword>
<accession>A0ABR7A951</accession>
<name>A0ABR7A951_9BURK</name>
<organism evidence="5 6">
    <name type="scientific">Undibacterium curvum</name>
    <dbReference type="NCBI Taxonomy" id="2762294"/>
    <lineage>
        <taxon>Bacteria</taxon>
        <taxon>Pseudomonadati</taxon>
        <taxon>Pseudomonadota</taxon>
        <taxon>Betaproteobacteria</taxon>
        <taxon>Burkholderiales</taxon>
        <taxon>Oxalobacteraceae</taxon>
        <taxon>Undibacterium</taxon>
    </lineage>
</organism>
<dbReference type="RefSeq" id="WP_186904966.1">
    <property type="nucleotide sequence ID" value="NZ_JACOGD010000010.1"/>
</dbReference>
<proteinExistence type="inferred from homology"/>
<dbReference type="Pfam" id="PF12697">
    <property type="entry name" value="Abhydrolase_6"/>
    <property type="match status" value="1"/>
</dbReference>
<dbReference type="Proteomes" id="UP000654304">
    <property type="component" value="Unassembled WGS sequence"/>
</dbReference>
<gene>
    <name evidence="5" type="ORF">H8K43_17050</name>
</gene>
<sequence length="393" mass="43124">MKHAALLILLMLATSSEIARADEPLSAVLNESVIKLPVTVKTIFNQVITKEMVVTQFKPNGEGPFPIAILMHGRSYKDRSKPGRERFLQATKYFVNRGFAVWVPTRLGYGDSGTEPDPEYSGTCSGKNYLAAYEVAATTTLDVMAYAKQQSYVDPGRIVVLGQSYGGMTAITVAAKNPAGLIAAINFAGGGGGNPETQPNEPCRPDLLKELFGLYGKTAKVPSLWIYTENDKYFGPVYPKQWFAEFQKLSSASQLAEYRAMPAFGDNGHFYFSRGFSTWRPVVDDFLRRQGIAIPHTPGSFQDSGFANINEPASLPVSSAELRERYVKFLELDVPRAFVLDAAGEFGGYAGGMPDALEKALAICQKRAQKECLAYAVDDKVVWKKMSSSEKQD</sequence>
<evidence type="ECO:0000313" key="6">
    <source>
        <dbReference type="Proteomes" id="UP000654304"/>
    </source>
</evidence>
<comment type="caution">
    <text evidence="5">The sequence shown here is derived from an EMBL/GenBank/DDBJ whole genome shotgun (WGS) entry which is preliminary data.</text>
</comment>
<reference evidence="5 6" key="1">
    <citation type="submission" date="2020-08" db="EMBL/GenBank/DDBJ databases">
        <title>Novel species isolated from subtropical streams in China.</title>
        <authorList>
            <person name="Lu H."/>
        </authorList>
    </citation>
    <scope>NUCLEOTIDE SEQUENCE [LARGE SCALE GENOMIC DNA]</scope>
    <source>
        <strain evidence="5 6">CY22W</strain>
    </source>
</reference>
<keyword evidence="1 5" id="KW-0378">Hydrolase</keyword>
<dbReference type="EMBL" id="JACOGD010000010">
    <property type="protein sequence ID" value="MBC3933389.1"/>
    <property type="molecule type" value="Genomic_DNA"/>
</dbReference>
<protein>
    <submittedName>
        <fullName evidence="5">Alpha/beta fold hydrolase</fullName>
    </submittedName>
</protein>
<dbReference type="PANTHER" id="PTHR22946">
    <property type="entry name" value="DIENELACTONE HYDROLASE DOMAIN-CONTAINING PROTEIN-RELATED"/>
    <property type="match status" value="1"/>
</dbReference>
<evidence type="ECO:0000313" key="5">
    <source>
        <dbReference type="EMBL" id="MBC3933389.1"/>
    </source>
</evidence>
<dbReference type="InterPro" id="IPR000073">
    <property type="entry name" value="AB_hydrolase_1"/>
</dbReference>
<evidence type="ECO:0000259" key="4">
    <source>
        <dbReference type="Pfam" id="PF12697"/>
    </source>
</evidence>
<dbReference type="PANTHER" id="PTHR22946:SF9">
    <property type="entry name" value="POLYKETIDE TRANSFERASE AF380"/>
    <property type="match status" value="1"/>
</dbReference>
<dbReference type="SUPFAM" id="SSF53474">
    <property type="entry name" value="alpha/beta-Hydrolases"/>
    <property type="match status" value="1"/>
</dbReference>
<feature type="signal peptide" evidence="3">
    <location>
        <begin position="1"/>
        <end position="21"/>
    </location>
</feature>
<dbReference type="InterPro" id="IPR050261">
    <property type="entry name" value="FrsA_esterase"/>
</dbReference>
<dbReference type="Gene3D" id="3.40.50.1820">
    <property type="entry name" value="alpha/beta hydrolase"/>
    <property type="match status" value="1"/>
</dbReference>
<evidence type="ECO:0000256" key="2">
    <source>
        <dbReference type="ARBA" id="ARBA00038115"/>
    </source>
</evidence>
<evidence type="ECO:0000256" key="3">
    <source>
        <dbReference type="SAM" id="SignalP"/>
    </source>
</evidence>
<feature type="chain" id="PRO_5045360768" evidence="3">
    <location>
        <begin position="22"/>
        <end position="393"/>
    </location>
</feature>
<keyword evidence="3" id="KW-0732">Signal</keyword>
<dbReference type="InterPro" id="IPR029058">
    <property type="entry name" value="AB_hydrolase_fold"/>
</dbReference>
<feature type="domain" description="AB hydrolase-1" evidence="4">
    <location>
        <begin position="92"/>
        <end position="265"/>
    </location>
</feature>